<evidence type="ECO:0000256" key="6">
    <source>
        <dbReference type="ARBA" id="ARBA00044456"/>
    </source>
</evidence>
<comment type="subcellular location">
    <subcellularLocation>
        <location evidence="9">Endoplasmic reticulum membrane</location>
        <topology evidence="9">Multi-pass membrane protein</topology>
    </subcellularLocation>
</comment>
<sequence>MCQLPVKLHWYRRAHWSTYVSVFSLEFQGSFHAEHKVYLVTEKIPDELAEVLDENIFQKSRSYSLDKSSFSIIKSIYGTMLGTGIMWYMMLYHIWEKSKSILANFEFEENEILTSALFIILLNTINFFFSLPLKIYDTFVIEQKHGFNNQTVPFFIKDKILSYTVLTVLVVPLTCIAIYIVKAGGEYFFLYLWLFAMVTLFFLMSIYPDFIAPLFDKYTPLPEGELKEKIEELAAKVKFPLYKLYLVEGSKRSVHSNAYFYGFFKNKRIVLFDTLLKSEKNGDKGCDNNEILAILAHELGHWKFNHVTKNILIMQVNLFLQFFAFGILFKYPQLYKAFGFQHEQPIIIGLIIVLQFVFAPYNSIMTFFLTILSRKFEFQADNFAKQLGKTKYLRQGLIKLHKDNLSFPVFDWLYSSWHHSHPPLLQRLRALDDKED</sequence>
<protein>
    <recommendedName>
        <fullName evidence="9">CAAX prenyl protease</fullName>
        <ecNumber evidence="9">3.4.24.84</ecNumber>
    </recommendedName>
</protein>
<keyword evidence="13" id="KW-1185">Reference proteome</keyword>
<evidence type="ECO:0000313" key="12">
    <source>
        <dbReference type="EnsemblMetazoa" id="XP_014242538.1"/>
    </source>
</evidence>
<feature type="active site" description="Proton donor" evidence="7">
    <location>
        <position position="381"/>
    </location>
</feature>
<feature type="transmembrane region" description="Helical" evidence="9">
    <location>
        <begin position="115"/>
        <end position="139"/>
    </location>
</feature>
<dbReference type="Pfam" id="PF16491">
    <property type="entry name" value="Peptidase_M48_N"/>
    <property type="match status" value="1"/>
</dbReference>
<dbReference type="RefSeq" id="XP_014242539.1">
    <property type="nucleotide sequence ID" value="XM_014387053.2"/>
</dbReference>
<evidence type="ECO:0000259" key="11">
    <source>
        <dbReference type="Pfam" id="PF16491"/>
    </source>
</evidence>
<dbReference type="OrthoDB" id="360839at2759"/>
<dbReference type="FunFam" id="3.30.2010.10:FF:000003">
    <property type="entry name" value="CAAX prenyl protease"/>
    <property type="match status" value="1"/>
</dbReference>
<dbReference type="GO" id="GO:0046872">
    <property type="term" value="F:metal ion binding"/>
    <property type="evidence" value="ECO:0007669"/>
    <property type="project" value="UniProtKB-UniRule"/>
</dbReference>
<dbReference type="GeneID" id="106662763"/>
<evidence type="ECO:0000256" key="7">
    <source>
        <dbReference type="PIRSR" id="PIRSR627057-1"/>
    </source>
</evidence>
<feature type="domain" description="CAAX prenyl protease 1 N-terminal" evidence="11">
    <location>
        <begin position="35"/>
        <end position="217"/>
    </location>
</feature>
<keyword evidence="5 9" id="KW-0482">Metalloprotease</keyword>
<dbReference type="Proteomes" id="UP000494040">
    <property type="component" value="Unassembled WGS sequence"/>
</dbReference>
<comment type="similarity">
    <text evidence="9">Belongs to the peptidase M48A family.</text>
</comment>
<comment type="cofactor">
    <cofactor evidence="8 9">
        <name>Zn(2+)</name>
        <dbReference type="ChEBI" id="CHEBI:29105"/>
    </cofactor>
    <text evidence="8 9">Binds 1 zinc ion per subunit.</text>
</comment>
<evidence type="ECO:0000313" key="13">
    <source>
        <dbReference type="Proteomes" id="UP000494040"/>
    </source>
</evidence>
<evidence type="ECO:0000256" key="1">
    <source>
        <dbReference type="ARBA" id="ARBA00022670"/>
    </source>
</evidence>
<dbReference type="EC" id="3.4.24.84" evidence="9"/>
<feature type="transmembrane region" description="Helical" evidence="9">
    <location>
        <begin position="160"/>
        <end position="181"/>
    </location>
</feature>
<dbReference type="InterPro" id="IPR001915">
    <property type="entry name" value="Peptidase_M48"/>
</dbReference>
<dbReference type="RefSeq" id="XP_014242538.1">
    <property type="nucleotide sequence ID" value="XM_014387052.2"/>
</dbReference>
<keyword evidence="9" id="KW-0812">Transmembrane</keyword>
<dbReference type="PANTHER" id="PTHR10120">
    <property type="entry name" value="CAAX PRENYL PROTEASE 1"/>
    <property type="match status" value="1"/>
</dbReference>
<evidence type="ECO:0000256" key="8">
    <source>
        <dbReference type="PIRSR" id="PIRSR627057-2"/>
    </source>
</evidence>
<feature type="binding site" evidence="8">
    <location>
        <position position="377"/>
    </location>
    <ligand>
        <name>Zn(2+)</name>
        <dbReference type="ChEBI" id="CHEBI:29105"/>
        <note>catalytic</note>
    </ligand>
</feature>
<feature type="binding site" evidence="8">
    <location>
        <position position="301"/>
    </location>
    <ligand>
        <name>Zn(2+)</name>
        <dbReference type="ChEBI" id="CHEBI:29105"/>
        <note>catalytic</note>
    </ligand>
</feature>
<feature type="active site" evidence="7">
    <location>
        <position position="298"/>
    </location>
</feature>
<comment type="function">
    <text evidence="9">Proteolytically removes the C-terminal three residues of farnesylated proteins.</text>
</comment>
<evidence type="ECO:0000256" key="9">
    <source>
        <dbReference type="RuleBase" id="RU366005"/>
    </source>
</evidence>
<dbReference type="GO" id="GO:0071586">
    <property type="term" value="P:CAAX-box protein processing"/>
    <property type="evidence" value="ECO:0007669"/>
    <property type="project" value="UniProtKB-UniRule"/>
</dbReference>
<dbReference type="EnsemblMetazoa" id="XM_014387052.2">
    <property type="protein sequence ID" value="XP_014242538.1"/>
    <property type="gene ID" value="LOC106662763"/>
</dbReference>
<keyword evidence="9" id="KW-0256">Endoplasmic reticulum</keyword>
<keyword evidence="1 9" id="KW-0645">Protease</keyword>
<dbReference type="Pfam" id="PF01435">
    <property type="entry name" value="Peptidase_M48"/>
    <property type="match status" value="1"/>
</dbReference>
<feature type="domain" description="Peptidase M48" evidence="10">
    <location>
        <begin position="220"/>
        <end position="433"/>
    </location>
</feature>
<reference evidence="12" key="1">
    <citation type="submission" date="2022-01" db="UniProtKB">
        <authorList>
            <consortium name="EnsemblMetazoa"/>
        </authorList>
    </citation>
    <scope>IDENTIFICATION</scope>
</reference>
<dbReference type="EnsemblMetazoa" id="XM_014387053.2">
    <property type="protein sequence ID" value="XP_014242539.1"/>
    <property type="gene ID" value="LOC106662763"/>
</dbReference>
<comment type="catalytic activity">
    <reaction evidence="6 9">
        <text>Hydrolyzes the peptide bond -P2-(S-farnesyl or geranylgeranyl)C-P1'-P2'-P3'-COOH where P1' and P2' are amino acids with aliphatic side chains and P3' is any C-terminal residue.</text>
        <dbReference type="EC" id="3.4.24.84"/>
    </reaction>
</comment>
<feature type="transmembrane region" description="Helical" evidence="9">
    <location>
        <begin position="187"/>
        <end position="207"/>
    </location>
</feature>
<accession>A0A8I6RD71</accession>
<dbReference type="KEGG" id="clec:106662763"/>
<evidence type="ECO:0000256" key="4">
    <source>
        <dbReference type="ARBA" id="ARBA00022833"/>
    </source>
</evidence>
<dbReference type="GO" id="GO:0004222">
    <property type="term" value="F:metalloendopeptidase activity"/>
    <property type="evidence" value="ECO:0007669"/>
    <property type="project" value="UniProtKB-UniRule"/>
</dbReference>
<keyword evidence="9" id="KW-1133">Transmembrane helix</keyword>
<keyword evidence="4 8" id="KW-0862">Zinc</keyword>
<evidence type="ECO:0000256" key="3">
    <source>
        <dbReference type="ARBA" id="ARBA00022801"/>
    </source>
</evidence>
<organism evidence="12 13">
    <name type="scientific">Cimex lectularius</name>
    <name type="common">Bed bug</name>
    <name type="synonym">Acanthia lectularia</name>
    <dbReference type="NCBI Taxonomy" id="79782"/>
    <lineage>
        <taxon>Eukaryota</taxon>
        <taxon>Metazoa</taxon>
        <taxon>Ecdysozoa</taxon>
        <taxon>Arthropoda</taxon>
        <taxon>Hexapoda</taxon>
        <taxon>Insecta</taxon>
        <taxon>Pterygota</taxon>
        <taxon>Neoptera</taxon>
        <taxon>Paraneoptera</taxon>
        <taxon>Hemiptera</taxon>
        <taxon>Heteroptera</taxon>
        <taxon>Panheteroptera</taxon>
        <taxon>Cimicomorpha</taxon>
        <taxon>Cimicidae</taxon>
        <taxon>Cimex</taxon>
    </lineage>
</organism>
<evidence type="ECO:0000256" key="2">
    <source>
        <dbReference type="ARBA" id="ARBA00022723"/>
    </source>
</evidence>
<dbReference type="AlphaFoldDB" id="A0A8I6RD71"/>
<dbReference type="InterPro" id="IPR027057">
    <property type="entry name" value="CAXX_Prtase_1"/>
</dbReference>
<dbReference type="GO" id="GO:0005789">
    <property type="term" value="C:endoplasmic reticulum membrane"/>
    <property type="evidence" value="ECO:0007669"/>
    <property type="project" value="UniProtKB-SubCell"/>
</dbReference>
<keyword evidence="3 9" id="KW-0378">Hydrolase</keyword>
<evidence type="ECO:0000259" key="10">
    <source>
        <dbReference type="Pfam" id="PF01435"/>
    </source>
</evidence>
<feature type="transmembrane region" description="Helical" evidence="9">
    <location>
        <begin position="76"/>
        <end position="95"/>
    </location>
</feature>
<dbReference type="InterPro" id="IPR032456">
    <property type="entry name" value="Peptidase_M48_N"/>
</dbReference>
<evidence type="ECO:0000256" key="5">
    <source>
        <dbReference type="ARBA" id="ARBA00023049"/>
    </source>
</evidence>
<keyword evidence="2 8" id="KW-0479">Metal-binding</keyword>
<dbReference type="Gene3D" id="3.30.2010.10">
    <property type="entry name" value="Metalloproteases ('zincins'), catalytic domain"/>
    <property type="match status" value="1"/>
</dbReference>
<feature type="transmembrane region" description="Helical" evidence="9">
    <location>
        <begin position="311"/>
        <end position="331"/>
    </location>
</feature>
<dbReference type="OMA" id="FVIEEKF"/>
<feature type="binding site" evidence="8">
    <location>
        <position position="297"/>
    </location>
    <ligand>
        <name>Zn(2+)</name>
        <dbReference type="ChEBI" id="CHEBI:29105"/>
        <note>catalytic</note>
    </ligand>
</feature>
<proteinExistence type="inferred from homology"/>
<keyword evidence="9" id="KW-0472">Membrane</keyword>
<feature type="transmembrane region" description="Helical" evidence="9">
    <location>
        <begin position="346"/>
        <end position="372"/>
    </location>
</feature>
<dbReference type="CDD" id="cd07343">
    <property type="entry name" value="M48A_Zmpste24p_like"/>
    <property type="match status" value="1"/>
</dbReference>
<name>A0A8I6RD71_CIMLE</name>